<evidence type="ECO:0000313" key="1">
    <source>
        <dbReference type="EMBL" id="MDR7347358.1"/>
    </source>
</evidence>
<proteinExistence type="predicted"/>
<keyword evidence="2" id="KW-1185">Reference proteome</keyword>
<comment type="caution">
    <text evidence="1">The sequence shown here is derived from an EMBL/GenBank/DDBJ whole genome shotgun (WGS) entry which is preliminary data.</text>
</comment>
<reference evidence="1 2" key="1">
    <citation type="submission" date="2023-07" db="EMBL/GenBank/DDBJ databases">
        <title>Sequencing the genomes of 1000 actinobacteria strains.</title>
        <authorList>
            <person name="Klenk H.-P."/>
        </authorList>
    </citation>
    <scope>NUCLEOTIDE SEQUENCE [LARGE SCALE GENOMIC DNA]</scope>
    <source>
        <strain evidence="1 2">DSM 22966</strain>
    </source>
</reference>
<dbReference type="EMBL" id="JAVDYJ010000001">
    <property type="protein sequence ID" value="MDR7347358.1"/>
    <property type="molecule type" value="Genomic_DNA"/>
</dbReference>
<protein>
    <submittedName>
        <fullName evidence="1">Uncharacterized protein</fullName>
    </submittedName>
</protein>
<dbReference type="RefSeq" id="WP_310173439.1">
    <property type="nucleotide sequence ID" value="NZ_BAABHE010000002.1"/>
</dbReference>
<evidence type="ECO:0000313" key="2">
    <source>
        <dbReference type="Proteomes" id="UP001183794"/>
    </source>
</evidence>
<dbReference type="Proteomes" id="UP001183794">
    <property type="component" value="Unassembled WGS sequence"/>
</dbReference>
<sequence length="52" mass="5663">MIDPETVAQHLQSALEHVSDLRPAEELAAYEQVLAELTELLNAPDEHGPGLT</sequence>
<name>A0ABU2B3I2_9MICC</name>
<organism evidence="1 2">
    <name type="scientific">Enteractinococcus fodinae</name>
    <dbReference type="NCBI Taxonomy" id="684663"/>
    <lineage>
        <taxon>Bacteria</taxon>
        <taxon>Bacillati</taxon>
        <taxon>Actinomycetota</taxon>
        <taxon>Actinomycetes</taxon>
        <taxon>Micrococcales</taxon>
        <taxon>Micrococcaceae</taxon>
    </lineage>
</organism>
<accession>A0ABU2B3I2</accession>
<gene>
    <name evidence="1" type="ORF">J2S62_001615</name>
</gene>